<dbReference type="AlphaFoldDB" id="A0A6J6G6B8"/>
<dbReference type="EMBL" id="CAEZUE010000083">
    <property type="protein sequence ID" value="CAB4594605.1"/>
    <property type="molecule type" value="Genomic_DNA"/>
</dbReference>
<organism evidence="1">
    <name type="scientific">freshwater metagenome</name>
    <dbReference type="NCBI Taxonomy" id="449393"/>
    <lineage>
        <taxon>unclassified sequences</taxon>
        <taxon>metagenomes</taxon>
        <taxon>ecological metagenomes</taxon>
    </lineage>
</organism>
<gene>
    <name evidence="1" type="ORF">UFOPK1788_00719</name>
</gene>
<sequence>MRWDNVFDNLDLQWEREEDNARWDEEQENGRAIRSRMSFHDALIAESRRAGALNAVVTGFGPAVHIGRIGRSWIDGVACGPGTRVVAETTAIQYVDDHMTCQCVIRPITDLEHITIGALLRQAERRRDVIASVGTTVGTIGRITAVWSDSFRLEVRGDRSLVIPFRSMVVSFPAGS</sequence>
<proteinExistence type="predicted"/>
<evidence type="ECO:0000313" key="1">
    <source>
        <dbReference type="EMBL" id="CAB4594605.1"/>
    </source>
</evidence>
<protein>
    <submittedName>
        <fullName evidence="1">Unannotated protein</fullName>
    </submittedName>
</protein>
<accession>A0A6J6G6B8</accession>
<reference evidence="1" key="1">
    <citation type="submission" date="2020-05" db="EMBL/GenBank/DDBJ databases">
        <authorList>
            <person name="Chiriac C."/>
            <person name="Salcher M."/>
            <person name="Ghai R."/>
            <person name="Kavagutti S V."/>
        </authorList>
    </citation>
    <scope>NUCLEOTIDE SEQUENCE</scope>
</reference>
<name>A0A6J6G6B8_9ZZZZ</name>